<name>A0A1H6SKP3_9FIRM</name>
<feature type="domain" description="Polyvalent protein metallopeptidase" evidence="2">
    <location>
        <begin position="270"/>
        <end position="393"/>
    </location>
</feature>
<dbReference type="InterPro" id="IPR041459">
    <property type="entry name" value="MPTase-PolyVal"/>
</dbReference>
<evidence type="ECO:0000313" key="4">
    <source>
        <dbReference type="Proteomes" id="UP000183028"/>
    </source>
</evidence>
<organism evidence="3 4">
    <name type="scientific">Sharpea azabuensis</name>
    <dbReference type="NCBI Taxonomy" id="322505"/>
    <lineage>
        <taxon>Bacteria</taxon>
        <taxon>Bacillati</taxon>
        <taxon>Bacillota</taxon>
        <taxon>Erysipelotrichia</taxon>
        <taxon>Erysipelotrichales</taxon>
        <taxon>Coprobacillaceae</taxon>
        <taxon>Sharpea</taxon>
    </lineage>
</organism>
<dbReference type="Pfam" id="PF08401">
    <property type="entry name" value="ArdcN"/>
    <property type="match status" value="1"/>
</dbReference>
<evidence type="ECO:0000259" key="1">
    <source>
        <dbReference type="Pfam" id="PF08401"/>
    </source>
</evidence>
<dbReference type="GO" id="GO:0003697">
    <property type="term" value="F:single-stranded DNA binding"/>
    <property type="evidence" value="ECO:0007669"/>
    <property type="project" value="InterPro"/>
</dbReference>
<dbReference type="InterPro" id="IPR013610">
    <property type="entry name" value="ArdC_N"/>
</dbReference>
<dbReference type="Pfam" id="PF18818">
    <property type="entry name" value="MPTase-PolyVal"/>
    <property type="match status" value="1"/>
</dbReference>
<keyword evidence="4" id="KW-1185">Reference proteome</keyword>
<evidence type="ECO:0008006" key="5">
    <source>
        <dbReference type="Google" id="ProtNLM"/>
    </source>
</evidence>
<feature type="domain" description="N-terminal" evidence="1">
    <location>
        <begin position="12"/>
        <end position="84"/>
    </location>
</feature>
<gene>
    <name evidence="3" type="ORF">SAMN04487834_101533</name>
</gene>
<protein>
    <recommendedName>
        <fullName evidence="5">Antirestriction protein ArdC</fullName>
    </recommendedName>
</protein>
<reference evidence="4" key="1">
    <citation type="submission" date="2016-10" db="EMBL/GenBank/DDBJ databases">
        <authorList>
            <person name="Varghese N."/>
        </authorList>
    </citation>
    <scope>NUCLEOTIDE SEQUENCE [LARGE SCALE GENOMIC DNA]</scope>
    <source>
        <strain evidence="4">DSM 20406</strain>
    </source>
</reference>
<accession>A0A1H6SKP3</accession>
<dbReference type="eggNOG" id="COG4227">
    <property type="taxonomic scope" value="Bacteria"/>
</dbReference>
<proteinExistence type="predicted"/>
<dbReference type="Proteomes" id="UP000183028">
    <property type="component" value="Unassembled WGS sequence"/>
</dbReference>
<dbReference type="AlphaFoldDB" id="A0A1H6SKP3"/>
<sequence length="430" mass="49715">MKRNSRKYVNKTREMLQKELLESLEKEQLPWEAEWSIIRTPFQGYNYNSGRKYNGINVLLLEIVSHRREYISNAWMTYNQIKERHDEEANSLLEQLRKNHSLLKEAGLRDGSFMKPEEYDEAETELKESLISGYGVANDSQEVLVEKYNQELAAIMKIYPDVFQDSGMKALQPPHWHLENAKNQGVPIEFYQPYDKKNHKNLTIREYDDIMKGDDVDRKHEVTIIIKNYTVFNGSLIKHIRLKEEERISCLGQNNERTVDAEMVDDILNTYMRNEGIRLNEDISNSQAYYAPGTDSITLPSADQFSSFEGYLATKAHEVIHSTGTKNRLNRDQGGMFGDERYAIEELVAETGSAMLCAELGISDEGRVKNHTAYFQSWASQVKDEPERIFQAIKNADRAVDFVEKRGEMQQKIKLSREAALGQSEKGIFL</sequence>
<evidence type="ECO:0000259" key="2">
    <source>
        <dbReference type="Pfam" id="PF18818"/>
    </source>
</evidence>
<dbReference type="EMBL" id="FNYK01000015">
    <property type="protein sequence ID" value="SEI66464.1"/>
    <property type="molecule type" value="Genomic_DNA"/>
</dbReference>
<evidence type="ECO:0000313" key="3">
    <source>
        <dbReference type="EMBL" id="SEI66464.1"/>
    </source>
</evidence>